<reference evidence="1" key="1">
    <citation type="submission" date="2022-07" db="EMBL/GenBank/DDBJ databases">
        <title>Complete Genome Sequence of the Radioresistant Bacterium Deinococcus aetherius ST0316, Isolated from the Air Dust collected in Lower Stratosphere above Japan.</title>
        <authorList>
            <person name="Satoh K."/>
            <person name="Hagiwara K."/>
            <person name="Katsumata K."/>
            <person name="Kubo A."/>
            <person name="Yokobori S."/>
            <person name="Yamagishi A."/>
            <person name="Oono Y."/>
            <person name="Narumi I."/>
        </authorList>
    </citation>
    <scope>NUCLEOTIDE SEQUENCE</scope>
    <source>
        <strain evidence="1">ST0316</strain>
    </source>
</reference>
<dbReference type="Proteomes" id="UP001064971">
    <property type="component" value="Chromosome"/>
</dbReference>
<evidence type="ECO:0000313" key="1">
    <source>
        <dbReference type="EMBL" id="BDP41650.1"/>
    </source>
</evidence>
<dbReference type="RefSeq" id="WP_264774388.1">
    <property type="nucleotide sequence ID" value="NZ_AP026560.1"/>
</dbReference>
<proteinExistence type="predicted"/>
<gene>
    <name evidence="1" type="ORF">DAETH_16190</name>
</gene>
<protein>
    <submittedName>
        <fullName evidence="1">Uncharacterized protein</fullName>
    </submittedName>
</protein>
<organism evidence="1 2">
    <name type="scientific">Deinococcus aetherius</name>
    <dbReference type="NCBI Taxonomy" id="200252"/>
    <lineage>
        <taxon>Bacteria</taxon>
        <taxon>Thermotogati</taxon>
        <taxon>Deinococcota</taxon>
        <taxon>Deinococci</taxon>
        <taxon>Deinococcales</taxon>
        <taxon>Deinococcaceae</taxon>
        <taxon>Deinococcus</taxon>
    </lineage>
</organism>
<evidence type="ECO:0000313" key="2">
    <source>
        <dbReference type="Proteomes" id="UP001064971"/>
    </source>
</evidence>
<name>A0ABM8ACX6_9DEIO</name>
<accession>A0ABM8ACX6</accession>
<sequence length="185" mass="19862">MTAVLLLLVIFGGIALITYVDNTTRAGRRAARLPPGRGEALPAAARALPAPEPVESLLLRLPEPQRTRTWAILCAVADAQAAPGTPDARTAYLLAETRRAYLPDTVRAYLGLTDGARERLAEQGQPADTLLTEQLALIEDGVREALRHDHAAADRLMTQGRFLRERFQAEGGPGGWALPDVGPKG</sequence>
<dbReference type="EMBL" id="AP026560">
    <property type="protein sequence ID" value="BDP41650.1"/>
    <property type="molecule type" value="Genomic_DNA"/>
</dbReference>
<keyword evidence="2" id="KW-1185">Reference proteome</keyword>